<reference evidence="10" key="1">
    <citation type="submission" date="2025-08" db="UniProtKB">
        <authorList>
            <consortium name="RefSeq"/>
        </authorList>
    </citation>
    <scope>IDENTIFICATION</scope>
</reference>
<proteinExistence type="predicted"/>
<gene>
    <name evidence="10" type="primary">ftr14l</name>
</gene>
<evidence type="ECO:0000259" key="7">
    <source>
        <dbReference type="PROSITE" id="PS50119"/>
    </source>
</evidence>
<dbReference type="Gene3D" id="2.60.120.920">
    <property type="match status" value="1"/>
</dbReference>
<keyword evidence="2 4" id="KW-0863">Zinc-finger</keyword>
<evidence type="ECO:0000259" key="8">
    <source>
        <dbReference type="PROSITE" id="PS50188"/>
    </source>
</evidence>
<dbReference type="GO" id="GO:0005737">
    <property type="term" value="C:cytoplasm"/>
    <property type="evidence" value="ECO:0007669"/>
    <property type="project" value="UniProtKB-ARBA"/>
</dbReference>
<dbReference type="InterPro" id="IPR058030">
    <property type="entry name" value="TRIM8/14/16/25/29/45/65_CC"/>
</dbReference>
<dbReference type="InterPro" id="IPR043136">
    <property type="entry name" value="B30.2/SPRY_sf"/>
</dbReference>
<evidence type="ECO:0000313" key="9">
    <source>
        <dbReference type="Proteomes" id="UP000504632"/>
    </source>
</evidence>
<evidence type="ECO:0000313" key="10">
    <source>
        <dbReference type="RefSeq" id="XP_030627804.1"/>
    </source>
</evidence>
<dbReference type="GeneID" id="115810042"/>
<evidence type="ECO:0000256" key="1">
    <source>
        <dbReference type="ARBA" id="ARBA00022723"/>
    </source>
</evidence>
<feature type="coiled-coil region" evidence="5">
    <location>
        <begin position="202"/>
        <end position="236"/>
    </location>
</feature>
<dbReference type="Pfam" id="PF00643">
    <property type="entry name" value="zf-B_box"/>
    <property type="match status" value="1"/>
</dbReference>
<dbReference type="Gene3D" id="3.30.160.60">
    <property type="entry name" value="Classic Zinc Finger"/>
    <property type="match status" value="1"/>
</dbReference>
<evidence type="ECO:0000256" key="3">
    <source>
        <dbReference type="ARBA" id="ARBA00022833"/>
    </source>
</evidence>
<dbReference type="GO" id="GO:0008270">
    <property type="term" value="F:zinc ion binding"/>
    <property type="evidence" value="ECO:0007669"/>
    <property type="project" value="UniProtKB-KW"/>
</dbReference>
<organism evidence="9 10">
    <name type="scientific">Chanos chanos</name>
    <name type="common">Milkfish</name>
    <name type="synonym">Mugil chanos</name>
    <dbReference type="NCBI Taxonomy" id="29144"/>
    <lineage>
        <taxon>Eukaryota</taxon>
        <taxon>Metazoa</taxon>
        <taxon>Chordata</taxon>
        <taxon>Craniata</taxon>
        <taxon>Vertebrata</taxon>
        <taxon>Euteleostomi</taxon>
        <taxon>Actinopterygii</taxon>
        <taxon>Neopterygii</taxon>
        <taxon>Teleostei</taxon>
        <taxon>Ostariophysi</taxon>
        <taxon>Gonorynchiformes</taxon>
        <taxon>Chanidae</taxon>
        <taxon>Chanos</taxon>
    </lineage>
</organism>
<dbReference type="SMART" id="SM00449">
    <property type="entry name" value="SPRY"/>
    <property type="match status" value="1"/>
</dbReference>
<keyword evidence="9" id="KW-1185">Reference proteome</keyword>
<dbReference type="Pfam" id="PF00622">
    <property type="entry name" value="SPRY"/>
    <property type="match status" value="1"/>
</dbReference>
<evidence type="ECO:0000256" key="5">
    <source>
        <dbReference type="SAM" id="Coils"/>
    </source>
</evidence>
<dbReference type="Proteomes" id="UP000504632">
    <property type="component" value="Chromosome 4"/>
</dbReference>
<keyword evidence="3" id="KW-0862">Zinc</keyword>
<dbReference type="InParanoid" id="A0A6J2V670"/>
<name>A0A6J2V670_CHACN</name>
<dbReference type="Pfam" id="PF13765">
    <property type="entry name" value="PRY"/>
    <property type="match status" value="1"/>
</dbReference>
<dbReference type="PRINTS" id="PR01407">
    <property type="entry name" value="BUTYPHLNCDUF"/>
</dbReference>
<evidence type="ECO:0000256" key="4">
    <source>
        <dbReference type="PROSITE-ProRule" id="PRU00024"/>
    </source>
</evidence>
<dbReference type="PROSITE" id="PS50188">
    <property type="entry name" value="B302_SPRY"/>
    <property type="match status" value="1"/>
</dbReference>
<dbReference type="SMART" id="SM00589">
    <property type="entry name" value="PRY"/>
    <property type="match status" value="1"/>
</dbReference>
<keyword evidence="5" id="KW-0175">Coiled coil</keyword>
<feature type="domain" description="B box-type" evidence="7">
    <location>
        <begin position="89"/>
        <end position="129"/>
    </location>
</feature>
<dbReference type="RefSeq" id="XP_030627804.1">
    <property type="nucleotide sequence ID" value="XM_030771944.1"/>
</dbReference>
<dbReference type="SMART" id="SM00336">
    <property type="entry name" value="BBOX"/>
    <property type="match status" value="1"/>
</dbReference>
<feature type="region of interest" description="Disordered" evidence="6">
    <location>
        <begin position="1"/>
        <end position="36"/>
    </location>
</feature>
<dbReference type="InterPro" id="IPR003879">
    <property type="entry name" value="Butyrophylin_SPRY"/>
</dbReference>
<keyword evidence="1" id="KW-0479">Metal-binding</keyword>
<dbReference type="InterPro" id="IPR006574">
    <property type="entry name" value="PRY"/>
</dbReference>
<feature type="domain" description="B30.2/SPRY" evidence="8">
    <location>
        <begin position="305"/>
        <end position="493"/>
    </location>
</feature>
<evidence type="ECO:0000256" key="2">
    <source>
        <dbReference type="ARBA" id="ARBA00022771"/>
    </source>
</evidence>
<dbReference type="PROSITE" id="PS50119">
    <property type="entry name" value="ZF_BBOX"/>
    <property type="match status" value="1"/>
</dbReference>
<dbReference type="InterPro" id="IPR003877">
    <property type="entry name" value="SPRY_dom"/>
</dbReference>
<dbReference type="SUPFAM" id="SSF57845">
    <property type="entry name" value="B-box zinc-binding domain"/>
    <property type="match status" value="1"/>
</dbReference>
<dbReference type="CTD" id="100536151"/>
<dbReference type="PANTHER" id="PTHR25465:SF5">
    <property type="entry name" value="E3 UBIQUITIN_ISG15 LIGASE TRIM25-RELATED"/>
    <property type="match status" value="1"/>
</dbReference>
<dbReference type="InterPro" id="IPR051051">
    <property type="entry name" value="E3_ubiq-ligase_TRIM/RNF"/>
</dbReference>
<accession>A0A6J2V670</accession>
<dbReference type="InterPro" id="IPR001870">
    <property type="entry name" value="B30.2/SPRY"/>
</dbReference>
<dbReference type="Pfam" id="PF25600">
    <property type="entry name" value="TRIM_CC"/>
    <property type="match status" value="1"/>
</dbReference>
<protein>
    <submittedName>
        <fullName evidence="10">Tripartite motif-containing protein 16</fullName>
    </submittedName>
</protein>
<dbReference type="CDD" id="cd19769">
    <property type="entry name" value="Bbox2_TRIM16-like"/>
    <property type="match status" value="1"/>
</dbReference>
<evidence type="ECO:0000256" key="6">
    <source>
        <dbReference type="SAM" id="MobiDB-lite"/>
    </source>
</evidence>
<dbReference type="SUPFAM" id="SSF49899">
    <property type="entry name" value="Concanavalin A-like lectins/glucanases"/>
    <property type="match status" value="1"/>
</dbReference>
<dbReference type="InterPro" id="IPR000315">
    <property type="entry name" value="Znf_B-box"/>
</dbReference>
<sequence length="493" mass="56445">MSRSTVTDQDRYSTLGKSRRSAAYGRYTSRPSSQNSNRDVLCDFCMTKKMRAVKSCLTCLTSFCETHLQSHYEYPALMKHKLVTATGQLREKICAEHDKLLEVFCRTDQSCVCVLCIMEEHKKHDIVSAAAERTEKQKQLGAKLTASQQRIDERVKKWQEMRQALESVKHSAQVVLEENERIFKELLNAVERRYAEVRGLVRAQEAALVTRAETHLDRLEEEITLLRKKHSDLEQLSHSDDHIHFLQSWQSLSSPSGYEDLAKVSVAPNHSFDLAKKAIAEFKVQLEEVSKGEIQKISTAIKEVHILQNVEPKTREDFLEYFCQLSLDPTTAHPSLHISEGDTVARMRNDPKPYPNHPNRFDHWQQVLCREGLSGSRCYWEVDWTGTEVDIAVTYKDISRKGNSNTCSFGWNDKSWSLYCSESKYSFSHNSKSTTLALPKSSRIGVYLDHRAGTLAFYSVSDTMTLLHRIQTTFTEALYPGFGIWGYGTTVHL</sequence>
<dbReference type="Gene3D" id="4.10.830.40">
    <property type="match status" value="1"/>
</dbReference>
<dbReference type="InterPro" id="IPR013320">
    <property type="entry name" value="ConA-like_dom_sf"/>
</dbReference>
<dbReference type="OrthoDB" id="9442597at2759"/>
<dbReference type="AlphaFoldDB" id="A0A6J2V670"/>
<dbReference type="PANTHER" id="PTHR25465">
    <property type="entry name" value="B-BOX DOMAIN CONTAINING"/>
    <property type="match status" value="1"/>
</dbReference>
<dbReference type="CDD" id="cd16040">
    <property type="entry name" value="SPRY_PRY_SNTX"/>
    <property type="match status" value="1"/>
</dbReference>